<evidence type="ECO:0000313" key="6">
    <source>
        <dbReference type="Proteomes" id="UP001562178"/>
    </source>
</evidence>
<keyword evidence="2" id="KW-0472">Membrane</keyword>
<dbReference type="NCBIfam" id="NF041766">
    <property type="entry name" value="choice_anch_U"/>
    <property type="match status" value="1"/>
</dbReference>
<dbReference type="InterPro" id="IPR005135">
    <property type="entry name" value="Endo/exonuclease/phosphatase"/>
</dbReference>
<dbReference type="Proteomes" id="UP001562178">
    <property type="component" value="Unassembled WGS sequence"/>
</dbReference>
<dbReference type="InterPro" id="IPR001322">
    <property type="entry name" value="Lamin_tail_dom"/>
</dbReference>
<evidence type="ECO:0000256" key="3">
    <source>
        <dbReference type="SAM" id="SignalP"/>
    </source>
</evidence>
<proteinExistence type="predicted"/>
<gene>
    <name evidence="5" type="ORF">AB7A72_19755</name>
</gene>
<keyword evidence="5" id="KW-0378">Hydrolase</keyword>
<dbReference type="Pfam" id="PF13205">
    <property type="entry name" value="Big_5"/>
    <property type="match status" value="1"/>
</dbReference>
<dbReference type="Gene3D" id="3.60.10.10">
    <property type="entry name" value="Endonuclease/exonuclease/phosphatase"/>
    <property type="match status" value="1"/>
</dbReference>
<keyword evidence="6" id="KW-1185">Reference proteome</keyword>
<keyword evidence="5" id="KW-0255">Endonuclease</keyword>
<feature type="transmembrane region" description="Helical" evidence="2">
    <location>
        <begin position="1661"/>
        <end position="1678"/>
    </location>
</feature>
<reference evidence="5 6" key="1">
    <citation type="journal article" date="2016" name="Int. J. Syst. Evol. Microbiol.">
        <title>Description of Comamonas sediminis sp. nov., isolated from lagoon sediments.</title>
        <authorList>
            <person name="Subhash Y."/>
            <person name="Bang J.J."/>
            <person name="You T.H."/>
            <person name="Lee S.S."/>
        </authorList>
    </citation>
    <scope>NUCLEOTIDE SEQUENCE [LARGE SCALE GENOMIC DNA]</scope>
    <source>
        <strain evidence="5 6">JCM 31169</strain>
    </source>
</reference>
<dbReference type="RefSeq" id="WP_369460904.1">
    <property type="nucleotide sequence ID" value="NZ_JBGBDC010000009.1"/>
</dbReference>
<dbReference type="InterPro" id="IPR036691">
    <property type="entry name" value="Endo/exonu/phosph_ase_sf"/>
</dbReference>
<dbReference type="PANTHER" id="PTHR42834:SF1">
    <property type="entry name" value="ENDONUCLEASE_EXONUCLEASE_PHOSPHATASE FAMILY PROTEIN (AFU_ORTHOLOGUE AFUA_3G09210)"/>
    <property type="match status" value="1"/>
</dbReference>
<dbReference type="PANTHER" id="PTHR42834">
    <property type="entry name" value="ENDONUCLEASE/EXONUCLEASE/PHOSPHATASE FAMILY PROTEIN (AFU_ORTHOLOGUE AFUA_3G09210)"/>
    <property type="match status" value="1"/>
</dbReference>
<dbReference type="GO" id="GO:0004519">
    <property type="term" value="F:endonuclease activity"/>
    <property type="evidence" value="ECO:0007669"/>
    <property type="project" value="UniProtKB-KW"/>
</dbReference>
<dbReference type="PROSITE" id="PS51841">
    <property type="entry name" value="LTD"/>
    <property type="match status" value="1"/>
</dbReference>
<dbReference type="InterPro" id="IPR032812">
    <property type="entry name" value="SbsA_Ig"/>
</dbReference>
<sequence>MFALRSISSACRASVRASQGLSLAAALLLAASVLPASAQTTLAAGDVAVVGFASDAPDSVSLVLLRDIEAGTEIRVTDNGWTNAGAFRTGEGVLIWQATEALSAGTVVKISAADTKPAANHGTVSASGSFNLAAGGDSVLVYQGSEAAPQFVFALNNVTAGSWDSNASNSNTSALPPGLVNGSTAIALVKQNNVAYDSTKGAIEGTAAELLAAISQAANWTGNGTAPAALTVIDPGAGETAMFTPLPATQAGSSDASAAVALDDRYMVVGDDEGNVLRVYPRGGGVAVKEWEFGSLLGLSKELDLEAGTRIGNTLYFTGSHSNKSDGSEADNREHLFAVDVAGTGATTEFSFKGSYGGLEGLLNTWDSSNAHGKGANYYGFVASSADKVPPESPAGFSIEGMAATADGQLLLGFRAPLASAQLRNRALVIPITNPAAMVAGTAPVLGAAIELNLGGRGIRDMQRTEDGKFLILAGPPGKADAAVNTNFAFFVWNGPGTTDVQQLDNVLDNLLRTTGGSFETLVSPLSTAKGTTVQLLQDNGDTIWPGKGSVSKDLPFADQQFQGNTVKLGGPAAADTTAPVLQSSSPLQNAVDVGKTAVVRLQFSETVQRGSGSLSLLEDGNLIATVPMTDAQVAIDGSAVRFTRSGGYQPGKRYSLVLPAAAVLDMAGNALAAEQKLDFTVSSAVAASAKVLVSEVNSNADGGDFFELFNYGTTPVDLSGWGWTDSSGALPSAFPAGTSLAAGARLVVLNETTPEAFRTAWGLQASTAVILVAGQGLGKGDAVLVYDANGYLAAAMNYGSKALTATDGSTVAPAKNPSGTAVSTSDHAGAAVRNAGTTVGNGVSAVWDGKSTAEPRYTAAAVGVLDGFAQPSNGANIGSPGLAQNLAPVATTPISAVQGSGDASPLVGQSVTVRGIVTAYLPDLSGFYIQSLPEDDDHNAETSEAVFVYYGSTPIAGISADSVGQAVQLTATVSEYKGLTQLGGSILNFSVLHGGAKQALPAVVALSLPMPAYANWERYEGMRVRITGSTGPLVVTDNYYLGRYGMVTLSDKDKLVQYTELHVPSMTGNAAYLDTVKRSQIILDDGSSKQNPDALLGRGGQDLSAGNTLRAGDSTAAIEGILDQFIDTAAGAHQTSYRVQPLQKPIFTGAARPTVADLQQAIGSPTVKIASANVLNFFSTLGTAKFNNPYGDSLEGRGADNAAELTRQTDKIVSNLLGLDADVYGLMEIQNNGFDTTSALATLTRALNAKHGSEVYDYVKGPFNAGGAKTAVAAGHDAISVAVIYRKDRVNPVGVPAVPDEAQYDAFNATYGNRVPLAQTFEKTLASGGKDQFTVVVNHLKSKGSVNDPDIGDGQGANNQSRKRAVEQLQTWLAGNPTQAGNGKNVLMGDFNAYAKEEPISFLESHGYQKLGAGQYSYGFQTLWGSLDHVLVSSALASQVSQVVKWQINAEEPPVLDYNTNFKSAAQVSSFYAADAYRSSDHNPIVLGLNLEGAPVGPEPEQNFDVALPASGGGGSAAVQWSSADACRLAQAPVAVAAASLGALPQGLSVPYGALQWTATGCAMGGNGTMRISYPSALPAHAKYWKFGPTKANTTPHWYSLPSTVNGNTLSVQIVDGGDGDDDMIANGQISDPGGAGWLADVPVDPGTPGVGQARPVPAMGLWSLLGLSGLLGWLAAGRRRLGLAR</sequence>
<dbReference type="Pfam" id="PF12275">
    <property type="entry name" value="DUF3616"/>
    <property type="match status" value="1"/>
</dbReference>
<dbReference type="Pfam" id="PF00932">
    <property type="entry name" value="LTD"/>
    <property type="match status" value="1"/>
</dbReference>
<feature type="signal peptide" evidence="3">
    <location>
        <begin position="1"/>
        <end position="38"/>
    </location>
</feature>
<dbReference type="InterPro" id="IPR036415">
    <property type="entry name" value="Lamin_tail_dom_sf"/>
</dbReference>
<dbReference type="EMBL" id="JBGBDC010000009">
    <property type="protein sequence ID" value="MEY2253263.1"/>
    <property type="molecule type" value="Genomic_DNA"/>
</dbReference>
<evidence type="ECO:0000256" key="2">
    <source>
        <dbReference type="SAM" id="Phobius"/>
    </source>
</evidence>
<name>A0ABV4B7G5_9BURK</name>
<dbReference type="Pfam" id="PF03372">
    <property type="entry name" value="Exo_endo_phos"/>
    <property type="match status" value="1"/>
</dbReference>
<dbReference type="InterPro" id="IPR053784">
    <property type="entry name" value="Choice_anch_U_dom"/>
</dbReference>
<keyword evidence="5" id="KW-0540">Nuclease</keyword>
<comment type="caution">
    <text evidence="5">The sequence shown here is derived from an EMBL/GenBank/DDBJ whole genome shotgun (WGS) entry which is preliminary data.</text>
</comment>
<dbReference type="InterPro" id="IPR047971">
    <property type="entry name" value="ExeM-like"/>
</dbReference>
<evidence type="ECO:0000313" key="5">
    <source>
        <dbReference type="EMBL" id="MEY2253263.1"/>
    </source>
</evidence>
<keyword evidence="2" id="KW-1133">Transmembrane helix</keyword>
<feature type="domain" description="LTD" evidence="4">
    <location>
        <begin position="682"/>
        <end position="803"/>
    </location>
</feature>
<protein>
    <submittedName>
        <fullName evidence="5">ExeM/NucH family extracellular endonuclease</fullName>
    </submittedName>
</protein>
<dbReference type="SUPFAM" id="SSF56219">
    <property type="entry name" value="DNase I-like"/>
    <property type="match status" value="1"/>
</dbReference>
<feature type="chain" id="PRO_5046278680" evidence="3">
    <location>
        <begin position="39"/>
        <end position="1687"/>
    </location>
</feature>
<keyword evidence="2" id="KW-0812">Transmembrane</keyword>
<dbReference type="CDD" id="cd04486">
    <property type="entry name" value="YhcR_OBF_like"/>
    <property type="match status" value="1"/>
</dbReference>
<keyword evidence="1 3" id="KW-0732">Signal</keyword>
<evidence type="ECO:0000259" key="4">
    <source>
        <dbReference type="PROSITE" id="PS51841"/>
    </source>
</evidence>
<organism evidence="5 6">
    <name type="scientific">Comamonas sediminis</name>
    <dbReference type="NCBI Taxonomy" id="1783360"/>
    <lineage>
        <taxon>Bacteria</taxon>
        <taxon>Pseudomonadati</taxon>
        <taxon>Pseudomonadota</taxon>
        <taxon>Betaproteobacteria</taxon>
        <taxon>Burkholderiales</taxon>
        <taxon>Comamonadaceae</taxon>
        <taxon>Comamonas</taxon>
    </lineage>
</organism>
<dbReference type="InterPro" id="IPR022060">
    <property type="entry name" value="DUF3616"/>
</dbReference>
<evidence type="ECO:0000256" key="1">
    <source>
        <dbReference type="ARBA" id="ARBA00022729"/>
    </source>
</evidence>
<dbReference type="Gene3D" id="2.60.40.1260">
    <property type="entry name" value="Lamin Tail domain"/>
    <property type="match status" value="1"/>
</dbReference>
<accession>A0ABV4B7G5</accession>
<dbReference type="NCBIfam" id="NF033681">
    <property type="entry name" value="ExeM_NucH_DNase"/>
    <property type="match status" value="1"/>
</dbReference>
<dbReference type="SUPFAM" id="SSF74853">
    <property type="entry name" value="Lamin A/C globular tail domain"/>
    <property type="match status" value="1"/>
</dbReference>
<dbReference type="CDD" id="cd10283">
    <property type="entry name" value="MnuA_DNase1-like"/>
    <property type="match status" value="1"/>
</dbReference>